<evidence type="ECO:0000256" key="1">
    <source>
        <dbReference type="SAM" id="MobiDB-lite"/>
    </source>
</evidence>
<sequence length="597" mass="66490">MNKRDKEKWAIHNDRDDIVPISTVQGYIQTGFFYKCLLKDVSNDLDNFGLLHQPVRMALATRVQISNLPPLLVPAIAGEYIRARISYVADPERLFVQLENNAWIILKIGERLRNLAKQRHEPLCNPECGTIVAALYPLDGCYYRAAVFSKIDIDYVVVIYIDYGNMASININNAFLLKDAYLLSIPPQAIQLIIGNGKKPRLTSEQIKNLLTDQTVGAQINDVSRNGESFIANLFVKDERNKSIDLTEVILGERPAPTLPLPKPVTIDSFLDMEDKLIDYADQSSSRGSNGSKVFESYNFSGDSSRNHFDSEWKRTCKGNYETAGPRKQNRDGRGSLSNNFRSKIDHDFSDCSDGSAPRIGDRRTCRNSDERGHTVFYRGNNFHGGKRGNGSESQRFIDNGNFAGSFYSSGNGIRDNSGPGSCFGRSKGRGGRLHLPERKDRSLRSFLDRDTGNDDIAADKSGWKSDNWKTSPSIDTAKNELACVSSNGFEKKADTENWIVNEGGWGLNNTDCQLVDNKSQIETSERISEDAATTSACNDFDDVGNFRNNIKSIESSENLSTNAFGVSLKPHLDVDSGKANEIKTEMDGSLSDYRVI</sequence>
<dbReference type="GO" id="GO:0005737">
    <property type="term" value="C:cytoplasm"/>
    <property type="evidence" value="ECO:0007669"/>
    <property type="project" value="UniProtKB-ARBA"/>
</dbReference>
<dbReference type="Gene3D" id="2.30.30.140">
    <property type="match status" value="1"/>
</dbReference>
<dbReference type="EMBL" id="UZAJ01002223">
    <property type="protein sequence ID" value="VDO36235.1"/>
    <property type="molecule type" value="Genomic_DNA"/>
</dbReference>
<proteinExistence type="predicted"/>
<reference evidence="5" key="1">
    <citation type="submission" date="2016-06" db="UniProtKB">
        <authorList>
            <consortium name="WormBaseParasite"/>
        </authorList>
    </citation>
    <scope>IDENTIFICATION</scope>
</reference>
<dbReference type="AlphaFoldDB" id="A0A183H799"/>
<evidence type="ECO:0000259" key="2">
    <source>
        <dbReference type="PROSITE" id="PS50304"/>
    </source>
</evidence>
<dbReference type="STRING" id="387005.A0A183H799"/>
<evidence type="ECO:0000313" key="4">
    <source>
        <dbReference type="Proteomes" id="UP000267606"/>
    </source>
</evidence>
<feature type="domain" description="Tudor" evidence="2">
    <location>
        <begin position="125"/>
        <end position="184"/>
    </location>
</feature>
<dbReference type="InterPro" id="IPR002999">
    <property type="entry name" value="Tudor"/>
</dbReference>
<reference evidence="3 4" key="2">
    <citation type="submission" date="2018-11" db="EMBL/GenBank/DDBJ databases">
        <authorList>
            <consortium name="Pathogen Informatics"/>
        </authorList>
    </citation>
    <scope>NUCLEOTIDE SEQUENCE [LARGE SCALE GENOMIC DNA]</scope>
</reference>
<dbReference type="Gene3D" id="2.40.50.90">
    <property type="match status" value="1"/>
</dbReference>
<keyword evidence="4" id="KW-1185">Reference proteome</keyword>
<dbReference type="Pfam" id="PF00567">
    <property type="entry name" value="TUDOR"/>
    <property type="match status" value="1"/>
</dbReference>
<dbReference type="WBParaSite" id="OFLC_0000336001-mRNA-1">
    <property type="protein sequence ID" value="OFLC_0000336001-mRNA-1"/>
    <property type="gene ID" value="OFLC_0000336001"/>
</dbReference>
<feature type="region of interest" description="Disordered" evidence="1">
    <location>
        <begin position="320"/>
        <end position="340"/>
    </location>
</feature>
<dbReference type="SUPFAM" id="SSF63748">
    <property type="entry name" value="Tudor/PWWP/MBT"/>
    <property type="match status" value="1"/>
</dbReference>
<organism evidence="5">
    <name type="scientific">Onchocerca flexuosa</name>
    <dbReference type="NCBI Taxonomy" id="387005"/>
    <lineage>
        <taxon>Eukaryota</taxon>
        <taxon>Metazoa</taxon>
        <taxon>Ecdysozoa</taxon>
        <taxon>Nematoda</taxon>
        <taxon>Chromadorea</taxon>
        <taxon>Rhabditida</taxon>
        <taxon>Spirurina</taxon>
        <taxon>Spiruromorpha</taxon>
        <taxon>Filarioidea</taxon>
        <taxon>Onchocercidae</taxon>
        <taxon>Onchocerca</taxon>
    </lineage>
</organism>
<accession>A0A183H799</accession>
<dbReference type="InterPro" id="IPR035437">
    <property type="entry name" value="SNase_OB-fold_sf"/>
</dbReference>
<dbReference type="Proteomes" id="UP000267606">
    <property type="component" value="Unassembled WGS sequence"/>
</dbReference>
<name>A0A183H799_9BILA</name>
<dbReference type="SMART" id="SM00333">
    <property type="entry name" value="TUDOR"/>
    <property type="match status" value="1"/>
</dbReference>
<dbReference type="PROSITE" id="PS50304">
    <property type="entry name" value="TUDOR"/>
    <property type="match status" value="1"/>
</dbReference>
<gene>
    <name evidence="3" type="ORF">OFLC_LOCUS3361</name>
</gene>
<evidence type="ECO:0000313" key="5">
    <source>
        <dbReference type="WBParaSite" id="OFLC_0000336001-mRNA-1"/>
    </source>
</evidence>
<evidence type="ECO:0000313" key="3">
    <source>
        <dbReference type="EMBL" id="VDO36235.1"/>
    </source>
</evidence>
<protein>
    <submittedName>
        <fullName evidence="5">Tudor domain protein</fullName>
    </submittedName>
</protein>